<evidence type="ECO:0000256" key="1">
    <source>
        <dbReference type="ARBA" id="ARBA00004123"/>
    </source>
</evidence>
<dbReference type="Pfam" id="PF00076">
    <property type="entry name" value="RRM_1"/>
    <property type="match status" value="1"/>
</dbReference>
<dbReference type="InParanoid" id="A9V546"/>
<dbReference type="InterPro" id="IPR035979">
    <property type="entry name" value="RBD_domain_sf"/>
</dbReference>
<dbReference type="GO" id="GO:0035145">
    <property type="term" value="C:exon-exon junction complex"/>
    <property type="evidence" value="ECO:0000318"/>
    <property type="project" value="GO_Central"/>
</dbReference>
<dbReference type="GO" id="GO:0003729">
    <property type="term" value="F:mRNA binding"/>
    <property type="evidence" value="ECO:0000318"/>
    <property type="project" value="GO_Central"/>
</dbReference>
<dbReference type="CDD" id="cd12324">
    <property type="entry name" value="RRM_RBM8"/>
    <property type="match status" value="1"/>
</dbReference>
<dbReference type="PANTHER" id="PTHR45894">
    <property type="entry name" value="RNA-BINDING PROTEIN 8A"/>
    <property type="match status" value="1"/>
</dbReference>
<dbReference type="AlphaFoldDB" id="A9V546"/>
<dbReference type="SUPFAM" id="SSF54928">
    <property type="entry name" value="RNA-binding domain, RBD"/>
    <property type="match status" value="1"/>
</dbReference>
<dbReference type="InterPro" id="IPR000504">
    <property type="entry name" value="RRM_dom"/>
</dbReference>
<dbReference type="STRING" id="81824.A9V546"/>
<dbReference type="KEGG" id="mbr:MONBRDRAFT_27383"/>
<dbReference type="PROSITE" id="PS50102">
    <property type="entry name" value="RRM"/>
    <property type="match status" value="1"/>
</dbReference>
<gene>
    <name evidence="9" type="ORF">MONBRDRAFT_27383</name>
</gene>
<name>A9V546_MONBE</name>
<keyword evidence="10" id="KW-1185">Reference proteome</keyword>
<dbReference type="InterPro" id="IPR033744">
    <property type="entry name" value="RRM_RBM8"/>
</dbReference>
<comment type="subcellular location">
    <subcellularLocation>
        <location evidence="2">Cytoplasm</location>
    </subcellularLocation>
    <subcellularLocation>
        <location evidence="1">Nucleus</location>
    </subcellularLocation>
</comment>
<feature type="domain" description="RRM" evidence="8">
    <location>
        <begin position="72"/>
        <end position="150"/>
    </location>
</feature>
<sequence>MAAANEDVLDIEASAEDRFEETMDDAEDTANNTNPNAKRKGRGFKSQSNSHYTLSATGDASPDAPQRSVEGWIVIARNIHEEAAEEDVLDKFSEYGDVRNLHLNLDRRTGYVKGYALIEYDSKEEALAAVEKGSGEDLLGQTLSVDWAFVHGKKSIHKR</sequence>
<reference evidence="9 10" key="1">
    <citation type="journal article" date="2008" name="Nature">
        <title>The genome of the choanoflagellate Monosiga brevicollis and the origin of metazoans.</title>
        <authorList>
            <consortium name="JGI Sequencing"/>
            <person name="King N."/>
            <person name="Westbrook M.J."/>
            <person name="Young S.L."/>
            <person name="Kuo A."/>
            <person name="Abedin M."/>
            <person name="Chapman J."/>
            <person name="Fairclough S."/>
            <person name="Hellsten U."/>
            <person name="Isogai Y."/>
            <person name="Letunic I."/>
            <person name="Marr M."/>
            <person name="Pincus D."/>
            <person name="Putnam N."/>
            <person name="Rokas A."/>
            <person name="Wright K.J."/>
            <person name="Zuzow R."/>
            <person name="Dirks W."/>
            <person name="Good M."/>
            <person name="Goodstein D."/>
            <person name="Lemons D."/>
            <person name="Li W."/>
            <person name="Lyons J.B."/>
            <person name="Morris A."/>
            <person name="Nichols S."/>
            <person name="Richter D.J."/>
            <person name="Salamov A."/>
            <person name="Bork P."/>
            <person name="Lim W.A."/>
            <person name="Manning G."/>
            <person name="Miller W.T."/>
            <person name="McGinnis W."/>
            <person name="Shapiro H."/>
            <person name="Tjian R."/>
            <person name="Grigoriev I.V."/>
            <person name="Rokhsar D."/>
        </authorList>
    </citation>
    <scope>NUCLEOTIDE SEQUENCE [LARGE SCALE GENOMIC DNA]</scope>
    <source>
        <strain evidence="10">MX1 / ATCC 50154</strain>
    </source>
</reference>
<keyword evidence="5" id="KW-0539">Nucleus</keyword>
<keyword evidence="4 6" id="KW-0694">RNA-binding</keyword>
<evidence type="ECO:0000256" key="6">
    <source>
        <dbReference type="PROSITE-ProRule" id="PRU00176"/>
    </source>
</evidence>
<dbReference type="Gene3D" id="3.30.70.330">
    <property type="match status" value="1"/>
</dbReference>
<dbReference type="InterPro" id="IPR008111">
    <property type="entry name" value="RNA-bd_8"/>
</dbReference>
<dbReference type="RefSeq" id="XP_001747824.1">
    <property type="nucleotide sequence ID" value="XM_001747772.1"/>
</dbReference>
<dbReference type="SMART" id="SM00360">
    <property type="entry name" value="RRM"/>
    <property type="match status" value="1"/>
</dbReference>
<evidence type="ECO:0000256" key="4">
    <source>
        <dbReference type="ARBA" id="ARBA00022884"/>
    </source>
</evidence>
<protein>
    <recommendedName>
        <fullName evidence="8">RRM domain-containing protein</fullName>
    </recommendedName>
</protein>
<evidence type="ECO:0000313" key="10">
    <source>
        <dbReference type="Proteomes" id="UP000001357"/>
    </source>
</evidence>
<evidence type="ECO:0000256" key="3">
    <source>
        <dbReference type="ARBA" id="ARBA00022490"/>
    </source>
</evidence>
<evidence type="ECO:0000256" key="5">
    <source>
        <dbReference type="ARBA" id="ARBA00023242"/>
    </source>
</evidence>
<evidence type="ECO:0000256" key="7">
    <source>
        <dbReference type="SAM" id="MobiDB-lite"/>
    </source>
</evidence>
<dbReference type="GO" id="GO:0008380">
    <property type="term" value="P:RNA splicing"/>
    <property type="evidence" value="ECO:0000318"/>
    <property type="project" value="GO_Central"/>
</dbReference>
<evidence type="ECO:0000256" key="2">
    <source>
        <dbReference type="ARBA" id="ARBA00004496"/>
    </source>
</evidence>
<dbReference type="EMBL" id="CH991560">
    <property type="protein sequence ID" value="EDQ87211.1"/>
    <property type="molecule type" value="Genomic_DNA"/>
</dbReference>
<keyword evidence="3" id="KW-0963">Cytoplasm</keyword>
<feature type="compositionally biased region" description="Polar residues" evidence="7">
    <location>
        <begin position="45"/>
        <end position="58"/>
    </location>
</feature>
<dbReference type="PRINTS" id="PR01738">
    <property type="entry name" value="RNABINDINGM8"/>
</dbReference>
<dbReference type="Proteomes" id="UP000001357">
    <property type="component" value="Unassembled WGS sequence"/>
</dbReference>
<organism evidence="9 10">
    <name type="scientific">Monosiga brevicollis</name>
    <name type="common">Choanoflagellate</name>
    <dbReference type="NCBI Taxonomy" id="81824"/>
    <lineage>
        <taxon>Eukaryota</taxon>
        <taxon>Choanoflagellata</taxon>
        <taxon>Craspedida</taxon>
        <taxon>Salpingoecidae</taxon>
        <taxon>Monosiga</taxon>
    </lineage>
</organism>
<dbReference type="GO" id="GO:0005737">
    <property type="term" value="C:cytoplasm"/>
    <property type="evidence" value="ECO:0007669"/>
    <property type="project" value="UniProtKB-SubCell"/>
</dbReference>
<dbReference type="InterPro" id="IPR012677">
    <property type="entry name" value="Nucleotide-bd_a/b_plait_sf"/>
</dbReference>
<evidence type="ECO:0000313" key="9">
    <source>
        <dbReference type="EMBL" id="EDQ87211.1"/>
    </source>
</evidence>
<dbReference type="eggNOG" id="KOG0130">
    <property type="taxonomic scope" value="Eukaryota"/>
</dbReference>
<accession>A9V546</accession>
<dbReference type="GeneID" id="5893151"/>
<feature type="region of interest" description="Disordered" evidence="7">
    <location>
        <begin position="1"/>
        <end position="65"/>
    </location>
</feature>
<evidence type="ECO:0000259" key="8">
    <source>
        <dbReference type="PROSITE" id="PS50102"/>
    </source>
</evidence>
<dbReference type="FunCoup" id="A9V546">
    <property type="interactions" value="1770"/>
</dbReference>
<proteinExistence type="predicted"/>